<evidence type="ECO:0000256" key="2">
    <source>
        <dbReference type="ARBA" id="ARBA00023004"/>
    </source>
</evidence>
<dbReference type="GO" id="GO:0046872">
    <property type="term" value="F:metal ion binding"/>
    <property type="evidence" value="ECO:0007669"/>
    <property type="project" value="UniProtKB-KW"/>
</dbReference>
<evidence type="ECO:0000259" key="3">
    <source>
        <dbReference type="PROSITE" id="PS51471"/>
    </source>
</evidence>
<feature type="non-terminal residue" evidence="4">
    <location>
        <position position="66"/>
    </location>
</feature>
<dbReference type="InterPro" id="IPR027443">
    <property type="entry name" value="IPNS-like_sf"/>
</dbReference>
<evidence type="ECO:0000313" key="5">
    <source>
        <dbReference type="Proteomes" id="UP000824469"/>
    </source>
</evidence>
<dbReference type="EMBL" id="JAHRHJ020000010">
    <property type="protein sequence ID" value="KAH9297606.1"/>
    <property type="molecule type" value="Genomic_DNA"/>
</dbReference>
<dbReference type="InterPro" id="IPR044861">
    <property type="entry name" value="IPNS-like_FE2OG_OXY"/>
</dbReference>
<dbReference type="SUPFAM" id="SSF51197">
    <property type="entry name" value="Clavaminate synthase-like"/>
    <property type="match status" value="1"/>
</dbReference>
<feature type="non-terminal residue" evidence="4">
    <location>
        <position position="1"/>
    </location>
</feature>
<name>A0AA38CA18_TAXCH</name>
<keyword evidence="1" id="KW-0479">Metal-binding</keyword>
<dbReference type="InterPro" id="IPR005123">
    <property type="entry name" value="Oxoglu/Fe-dep_dioxygenase_dom"/>
</dbReference>
<dbReference type="Gene3D" id="2.60.120.330">
    <property type="entry name" value="B-lactam Antibiotic, Isopenicillin N Synthase, Chain"/>
    <property type="match status" value="1"/>
</dbReference>
<sequence>VLLVNYYPSWPNPDVTFGLPPHADPDGITVLMQGDVSGLQVLKNDKWVSIEPIPNAFVVNLADQLQ</sequence>
<dbReference type="Proteomes" id="UP000824469">
    <property type="component" value="Unassembled WGS sequence"/>
</dbReference>
<gene>
    <name evidence="4" type="ORF">KI387_029288</name>
</gene>
<organism evidence="4 5">
    <name type="scientific">Taxus chinensis</name>
    <name type="common">Chinese yew</name>
    <name type="synonym">Taxus wallichiana var. chinensis</name>
    <dbReference type="NCBI Taxonomy" id="29808"/>
    <lineage>
        <taxon>Eukaryota</taxon>
        <taxon>Viridiplantae</taxon>
        <taxon>Streptophyta</taxon>
        <taxon>Embryophyta</taxon>
        <taxon>Tracheophyta</taxon>
        <taxon>Spermatophyta</taxon>
        <taxon>Pinopsida</taxon>
        <taxon>Pinidae</taxon>
        <taxon>Conifers II</taxon>
        <taxon>Cupressales</taxon>
        <taxon>Taxaceae</taxon>
        <taxon>Taxus</taxon>
    </lineage>
</organism>
<reference evidence="4 5" key="1">
    <citation type="journal article" date="2021" name="Nat. Plants">
        <title>The Taxus genome provides insights into paclitaxel biosynthesis.</title>
        <authorList>
            <person name="Xiong X."/>
            <person name="Gou J."/>
            <person name="Liao Q."/>
            <person name="Li Y."/>
            <person name="Zhou Q."/>
            <person name="Bi G."/>
            <person name="Li C."/>
            <person name="Du R."/>
            <person name="Wang X."/>
            <person name="Sun T."/>
            <person name="Guo L."/>
            <person name="Liang H."/>
            <person name="Lu P."/>
            <person name="Wu Y."/>
            <person name="Zhang Z."/>
            <person name="Ro D.K."/>
            <person name="Shang Y."/>
            <person name="Huang S."/>
            <person name="Yan J."/>
        </authorList>
    </citation>
    <scope>NUCLEOTIDE SEQUENCE [LARGE SCALE GENOMIC DNA]</scope>
    <source>
        <strain evidence="4">Ta-2019</strain>
    </source>
</reference>
<dbReference type="AlphaFoldDB" id="A0AA38CA18"/>
<feature type="domain" description="Fe2OG dioxygenase" evidence="3">
    <location>
        <begin position="1"/>
        <end position="66"/>
    </location>
</feature>
<dbReference type="PANTHER" id="PTHR47991">
    <property type="entry name" value="OXOGLUTARATE/IRON-DEPENDENT DIOXYGENASE"/>
    <property type="match status" value="1"/>
</dbReference>
<dbReference type="PROSITE" id="PS51471">
    <property type="entry name" value="FE2OG_OXY"/>
    <property type="match status" value="1"/>
</dbReference>
<keyword evidence="2" id="KW-0408">Iron</keyword>
<evidence type="ECO:0000256" key="1">
    <source>
        <dbReference type="ARBA" id="ARBA00022723"/>
    </source>
</evidence>
<dbReference type="OMA" id="DETWHQI"/>
<keyword evidence="5" id="KW-1185">Reference proteome</keyword>
<comment type="caution">
    <text evidence="4">The sequence shown here is derived from an EMBL/GenBank/DDBJ whole genome shotgun (WGS) entry which is preliminary data.</text>
</comment>
<accession>A0AA38CA18</accession>
<dbReference type="Pfam" id="PF03171">
    <property type="entry name" value="2OG-FeII_Oxy"/>
    <property type="match status" value="1"/>
</dbReference>
<evidence type="ECO:0000313" key="4">
    <source>
        <dbReference type="EMBL" id="KAH9297606.1"/>
    </source>
</evidence>
<dbReference type="InterPro" id="IPR050295">
    <property type="entry name" value="Plant_2OG-oxidoreductases"/>
</dbReference>
<protein>
    <recommendedName>
        <fullName evidence="3">Fe2OG dioxygenase domain-containing protein</fullName>
    </recommendedName>
</protein>
<proteinExistence type="predicted"/>